<dbReference type="Pfam" id="PF14347">
    <property type="entry name" value="DUF4399"/>
    <property type="match status" value="1"/>
</dbReference>
<comment type="caution">
    <text evidence="3">The sequence shown here is derived from an EMBL/GenBank/DDBJ whole genome shotgun (WGS) entry which is preliminary data.</text>
</comment>
<gene>
    <name evidence="3" type="ORF">QQF73_00100</name>
</gene>
<evidence type="ECO:0000256" key="1">
    <source>
        <dbReference type="SAM" id="SignalP"/>
    </source>
</evidence>
<sequence>MKRIAIVLFSTLVLAPVHAFAEEMRSQAPENAEAYFVQPDDGATVEGTFKVVFGLRNMEVAPAGVEKEGTGHHHLLIDTDVPTDLSQPLPATDQVRHFGGGQTETELTLPPGEHTLQLLLGNHVHVPHNPPVMSEQITITVE</sequence>
<feature type="domain" description="DUF4399" evidence="2">
    <location>
        <begin position="51"/>
        <end position="142"/>
    </location>
</feature>
<dbReference type="RefSeq" id="WP_219867403.1">
    <property type="nucleotide sequence ID" value="NZ_JASSQD010000001.1"/>
</dbReference>
<evidence type="ECO:0000313" key="4">
    <source>
        <dbReference type="Proteomes" id="UP001223547"/>
    </source>
</evidence>
<dbReference type="Proteomes" id="UP001223547">
    <property type="component" value="Unassembled WGS sequence"/>
</dbReference>
<name>A0ABT7H6M3_9GAMM</name>
<evidence type="ECO:0000313" key="3">
    <source>
        <dbReference type="EMBL" id="MDK9556003.1"/>
    </source>
</evidence>
<keyword evidence="4" id="KW-1185">Reference proteome</keyword>
<dbReference type="EMBL" id="JASSQD010000001">
    <property type="protein sequence ID" value="MDK9556003.1"/>
    <property type="molecule type" value="Genomic_DNA"/>
</dbReference>
<keyword evidence="1" id="KW-0732">Signal</keyword>
<feature type="signal peptide" evidence="1">
    <location>
        <begin position="1"/>
        <end position="21"/>
    </location>
</feature>
<reference evidence="3 4" key="1">
    <citation type="submission" date="2023-05" db="EMBL/GenBank/DDBJ databases">
        <title>Marinobacter albus sp. nov., a marine bacterium isolated from sand in a coastal intertidal zone of huludao.</title>
        <authorList>
            <person name="Deng T."/>
        </authorList>
    </citation>
    <scope>NUCLEOTIDE SEQUENCE [LARGE SCALE GENOMIC DNA]</scope>
    <source>
        <strain evidence="3 4">M216</strain>
    </source>
</reference>
<evidence type="ECO:0000259" key="2">
    <source>
        <dbReference type="Pfam" id="PF14347"/>
    </source>
</evidence>
<dbReference type="InterPro" id="IPR025512">
    <property type="entry name" value="DUF4399"/>
</dbReference>
<accession>A0ABT7H6M3</accession>
<feature type="chain" id="PRO_5045094030" evidence="1">
    <location>
        <begin position="22"/>
        <end position="142"/>
    </location>
</feature>
<proteinExistence type="predicted"/>
<organism evidence="3 4">
    <name type="scientific">Marinobacter albus</name>
    <dbReference type="NCBI Taxonomy" id="3030833"/>
    <lineage>
        <taxon>Bacteria</taxon>
        <taxon>Pseudomonadati</taxon>
        <taxon>Pseudomonadota</taxon>
        <taxon>Gammaproteobacteria</taxon>
        <taxon>Pseudomonadales</taxon>
        <taxon>Marinobacteraceae</taxon>
        <taxon>Marinobacter</taxon>
    </lineage>
</organism>
<protein>
    <submittedName>
        <fullName evidence="3">DUF4399 domain-containing protein</fullName>
    </submittedName>
</protein>